<feature type="region of interest" description="Disordered" evidence="1">
    <location>
        <begin position="743"/>
        <end position="811"/>
    </location>
</feature>
<feature type="region of interest" description="Disordered" evidence="1">
    <location>
        <begin position="662"/>
        <end position="692"/>
    </location>
</feature>
<dbReference type="EMBL" id="CAJNOE010000057">
    <property type="protein sequence ID" value="CAF0829673.1"/>
    <property type="molecule type" value="Genomic_DNA"/>
</dbReference>
<evidence type="ECO:0000256" key="1">
    <source>
        <dbReference type="SAM" id="MobiDB-lite"/>
    </source>
</evidence>
<sequence length="811" mass="93470">MMRTSNFKNVAKTLATRYFLKQCFKSHYLRLLKDLIYPVGVKKTRTTCFNTAMKKLLVNDLGWNELDDYIIICHRLVYDTIEYCQLAIYVIDLLHFNEQPIFAQIVFIIKIDQKWWSLLRLLNTIAYNEDLFAWEIKSIDHYSIIDPSHDIDGRTLEMMSTIERISVIIPKFKQQLIFLEEREKLFKKISDCSIEFSNSSFIITTNSQPSSPISPNSQALFLESRSTLDVLSKPSIVQSSSEPSVIQEEIHEPLPSNYIIPTLPNALLNDITKGDLKHFGPHCANRQILIDTIVYDLIDKFNLFNSYNLAQNWLNNSYFYYPIEPFTPYPTLVCVNDLIHVYVDFHLIVSTNSPDDALALLVSMYTIFELSFNKKSRTIRLIYSVLHGDKRFLPNSIRIFIKENNIDIYSEQQQSSLNSSNSMSNISTKVINESQESQSHVQITEQCNPLDRRDLSIVTQTTEENDSIDIVDSSSRTFNNTNECNNLVEVASSSDLNSQQNTTQQRKRPKRSRNIDIDNNSCSFDAEQSQHIIDSQKHKPLTDLQIHHLIRAKANANDGFDLNIFNFSYLMNNEPFTPYPTLVCVNDLIHVYVDFHLIVSTNSPDDALALLVSMYTIFELSFNKKSRTILLIYSVLHGDKRFLPNSIRIFIKENNIDIYSEQQQQSSLNSSNSMSKSSTTVINESQESQSHVQVTEQYNPLDGHDLSIVNQRTEENDSMDIVASSLRTFDNTNECNNLVEVASSSDLNSQQNTTQQRKRPKRNRNIDIDNNSCSFDAEQSQHIIDSQKHKPLTDLTNSSSNTRQSKRQRWI</sequence>
<feature type="compositionally biased region" description="Polar residues" evidence="1">
    <location>
        <begin position="492"/>
        <end position="504"/>
    </location>
</feature>
<feature type="compositionally biased region" description="Polar residues" evidence="1">
    <location>
        <begin position="768"/>
        <end position="784"/>
    </location>
</feature>
<dbReference type="AlphaFoldDB" id="A0A813UY43"/>
<proteinExistence type="predicted"/>
<evidence type="ECO:0000313" key="2">
    <source>
        <dbReference type="EMBL" id="CAF0829673.1"/>
    </source>
</evidence>
<feature type="compositionally biased region" description="Polar residues" evidence="1">
    <location>
        <begin position="679"/>
        <end position="692"/>
    </location>
</feature>
<gene>
    <name evidence="2" type="ORF">IZO911_LOCUS8460</name>
</gene>
<feature type="compositionally biased region" description="Polar residues" evidence="1">
    <location>
        <begin position="794"/>
        <end position="803"/>
    </location>
</feature>
<evidence type="ECO:0000313" key="3">
    <source>
        <dbReference type="Proteomes" id="UP000663860"/>
    </source>
</evidence>
<dbReference type="Proteomes" id="UP000663860">
    <property type="component" value="Unassembled WGS sequence"/>
</dbReference>
<comment type="caution">
    <text evidence="2">The sequence shown here is derived from an EMBL/GenBank/DDBJ whole genome shotgun (WGS) entry which is preliminary data.</text>
</comment>
<feature type="compositionally biased region" description="Low complexity" evidence="1">
    <location>
        <begin position="662"/>
        <end position="678"/>
    </location>
</feature>
<feature type="compositionally biased region" description="Polar residues" evidence="1">
    <location>
        <begin position="743"/>
        <end position="755"/>
    </location>
</feature>
<reference evidence="2" key="1">
    <citation type="submission" date="2021-02" db="EMBL/GenBank/DDBJ databases">
        <authorList>
            <person name="Nowell W R."/>
        </authorList>
    </citation>
    <scope>NUCLEOTIDE SEQUENCE</scope>
</reference>
<name>A0A813UY43_9BILA</name>
<protein>
    <submittedName>
        <fullName evidence="2">Uncharacterized protein</fullName>
    </submittedName>
</protein>
<accession>A0A813UY43</accession>
<feature type="region of interest" description="Disordered" evidence="1">
    <location>
        <begin position="492"/>
        <end position="520"/>
    </location>
</feature>
<organism evidence="2 3">
    <name type="scientific">Adineta steineri</name>
    <dbReference type="NCBI Taxonomy" id="433720"/>
    <lineage>
        <taxon>Eukaryota</taxon>
        <taxon>Metazoa</taxon>
        <taxon>Spiralia</taxon>
        <taxon>Gnathifera</taxon>
        <taxon>Rotifera</taxon>
        <taxon>Eurotatoria</taxon>
        <taxon>Bdelloidea</taxon>
        <taxon>Adinetida</taxon>
        <taxon>Adinetidae</taxon>
        <taxon>Adineta</taxon>
    </lineage>
</organism>